<feature type="domain" description="C2H2-type" evidence="9">
    <location>
        <begin position="39"/>
        <end position="66"/>
    </location>
</feature>
<dbReference type="GO" id="GO:0008270">
    <property type="term" value="F:zinc ion binding"/>
    <property type="evidence" value="ECO:0007669"/>
    <property type="project" value="UniProtKB-KW"/>
</dbReference>
<evidence type="ECO:0000256" key="7">
    <source>
        <dbReference type="PROSITE-ProRule" id="PRU00042"/>
    </source>
</evidence>
<feature type="compositionally biased region" description="Basic and acidic residues" evidence="8">
    <location>
        <begin position="54"/>
        <end position="67"/>
    </location>
</feature>
<evidence type="ECO:0000256" key="5">
    <source>
        <dbReference type="ARBA" id="ARBA00022833"/>
    </source>
</evidence>
<reference evidence="10 11" key="1">
    <citation type="submission" date="2023-08" db="EMBL/GenBank/DDBJ databases">
        <title>Black Yeasts Isolated from many extreme environments.</title>
        <authorList>
            <person name="Coleine C."/>
            <person name="Stajich J.E."/>
            <person name="Selbmann L."/>
        </authorList>
    </citation>
    <scope>NUCLEOTIDE SEQUENCE [LARGE SCALE GENOMIC DNA]</scope>
    <source>
        <strain evidence="10 11">CCFEE 5935</strain>
    </source>
</reference>
<keyword evidence="3" id="KW-0677">Repeat</keyword>
<feature type="region of interest" description="Disordered" evidence="8">
    <location>
        <begin position="54"/>
        <end position="140"/>
    </location>
</feature>
<comment type="subcellular location">
    <subcellularLocation>
        <location evidence="1">Nucleus</location>
    </subcellularLocation>
</comment>
<evidence type="ECO:0000313" key="10">
    <source>
        <dbReference type="EMBL" id="KAK5168293.1"/>
    </source>
</evidence>
<evidence type="ECO:0000256" key="4">
    <source>
        <dbReference type="ARBA" id="ARBA00022771"/>
    </source>
</evidence>
<feature type="region of interest" description="Disordered" evidence="8">
    <location>
        <begin position="249"/>
        <end position="277"/>
    </location>
</feature>
<evidence type="ECO:0000256" key="3">
    <source>
        <dbReference type="ARBA" id="ARBA00022737"/>
    </source>
</evidence>
<evidence type="ECO:0000256" key="6">
    <source>
        <dbReference type="ARBA" id="ARBA00023242"/>
    </source>
</evidence>
<dbReference type="EMBL" id="JAVRRT010000010">
    <property type="protein sequence ID" value="KAK5168293.1"/>
    <property type="molecule type" value="Genomic_DNA"/>
</dbReference>
<keyword evidence="11" id="KW-1185">Reference proteome</keyword>
<dbReference type="GO" id="GO:0006351">
    <property type="term" value="P:DNA-templated transcription"/>
    <property type="evidence" value="ECO:0007669"/>
    <property type="project" value="InterPro"/>
</dbReference>
<gene>
    <name evidence="10" type="ORF">LTR77_006862</name>
</gene>
<dbReference type="Gene3D" id="3.30.160.60">
    <property type="entry name" value="Classic Zinc Finger"/>
    <property type="match status" value="2"/>
</dbReference>
<sequence length="855" mass="93878">MTDQPPQDQPFQCQYCQRRFKRLEHLQRHERTHTKEAPYQCPCGKAFPRGDLLRRHERSAHNVDTTRRRTSIYSYGKTSPEKERPRKPSNVDWVQSTTPPLDDAGIKNNTFSSLANVSMSQSNGGSAATVQTEDGDAKHPNPGLYTNDSVSIPYLHGDASNGATGTFDEQTNMDWMAFGEPMNDPFDLFGEGDAFLENVDFSSLFLPAGFGLDQNPPMDPTLASNADYQGNIATQGPIAREHELAEPHVEQNSISRFGSPLPSIRPEPKPGSKLATYRDVTSTRPAPCWKISVSDYSALEASLAALLPALPHDFALPSRHTASRYLEGCVRGTYEHMPILHVPSWSVRTAAPDLTLSMLAVGAVFKLEGAKAKTLFYAAKAAILHQLRRRDSKAVSSLIGLETPRTSNGDFSDATSQHTSLGSIDDQHSIAGDRLQSMQAILNLMVLGSWGPRELIGEAITFQSLLAELVRADGVGPESEPTWSPTLSGDKQDAWQNWIRTESLRRTKLFAYTFVNLQSVAFNVAPCMLTSEMQINTPAGQDEWNAKSAESWAGAAQASKIVSTPFMFAFRSLFQPDSTAPSPPSSALANYALIFALLQCIFLLREGRATLPCVTTADSLRPDDVDSISNALQRWQARWENCPESTIDPVSASGPVAFNSTALLRLAWIRLHADLGPCRSLASGDSNLIVEAFKSCPPLRRHPGLAVPIVQAGHALSIPVRLGIAYVSKTQTLSWSVQHSLCNLECAIFVSKWFDTVATTLSTTPLTAQEVGLIYMFRSIVQETGFFKDEAFESPNDEQGWRTLIRHLGTATATLWAEIFSGTHVFDFVSTIGVSLRKYTKQLEDAHTPITADCV</sequence>
<dbReference type="InterPro" id="IPR013087">
    <property type="entry name" value="Znf_C2H2_type"/>
</dbReference>
<dbReference type="Proteomes" id="UP001337655">
    <property type="component" value="Unassembled WGS sequence"/>
</dbReference>
<dbReference type="GO" id="GO:0000785">
    <property type="term" value="C:chromatin"/>
    <property type="evidence" value="ECO:0007669"/>
    <property type="project" value="TreeGrafter"/>
</dbReference>
<keyword evidence="6" id="KW-0539">Nucleus</keyword>
<dbReference type="SUPFAM" id="SSF57667">
    <property type="entry name" value="beta-beta-alpha zinc fingers"/>
    <property type="match status" value="1"/>
</dbReference>
<dbReference type="PROSITE" id="PS50157">
    <property type="entry name" value="ZINC_FINGER_C2H2_2"/>
    <property type="match status" value="2"/>
</dbReference>
<dbReference type="GO" id="GO:0005634">
    <property type="term" value="C:nucleus"/>
    <property type="evidence" value="ECO:0007669"/>
    <property type="project" value="UniProtKB-SubCell"/>
</dbReference>
<feature type="compositionally biased region" description="Polar residues" evidence="8">
    <location>
        <begin position="107"/>
        <end position="132"/>
    </location>
</feature>
<dbReference type="Pfam" id="PF00096">
    <property type="entry name" value="zf-C2H2"/>
    <property type="match status" value="1"/>
</dbReference>
<dbReference type="PANTHER" id="PTHR40626">
    <property type="entry name" value="MIP31509P"/>
    <property type="match status" value="1"/>
</dbReference>
<dbReference type="FunFam" id="3.30.160.60:FF:002343">
    <property type="entry name" value="Zinc finger protein 33A"/>
    <property type="match status" value="1"/>
</dbReference>
<evidence type="ECO:0000259" key="9">
    <source>
        <dbReference type="PROSITE" id="PS50157"/>
    </source>
</evidence>
<dbReference type="GeneID" id="89928201"/>
<organism evidence="10 11">
    <name type="scientific">Saxophila tyrrhenica</name>
    <dbReference type="NCBI Taxonomy" id="1690608"/>
    <lineage>
        <taxon>Eukaryota</taxon>
        <taxon>Fungi</taxon>
        <taxon>Dikarya</taxon>
        <taxon>Ascomycota</taxon>
        <taxon>Pezizomycotina</taxon>
        <taxon>Dothideomycetes</taxon>
        <taxon>Dothideomycetidae</taxon>
        <taxon>Mycosphaerellales</taxon>
        <taxon>Extremaceae</taxon>
        <taxon>Saxophila</taxon>
    </lineage>
</organism>
<evidence type="ECO:0000256" key="2">
    <source>
        <dbReference type="ARBA" id="ARBA00022723"/>
    </source>
</evidence>
<evidence type="ECO:0000313" key="11">
    <source>
        <dbReference type="Proteomes" id="UP001337655"/>
    </source>
</evidence>
<dbReference type="InterPro" id="IPR051059">
    <property type="entry name" value="VerF-like"/>
</dbReference>
<dbReference type="RefSeq" id="XP_064657903.1">
    <property type="nucleotide sequence ID" value="XM_064804102.1"/>
</dbReference>
<feature type="domain" description="C2H2-type" evidence="9">
    <location>
        <begin position="11"/>
        <end position="38"/>
    </location>
</feature>
<dbReference type="SMART" id="SM00355">
    <property type="entry name" value="ZnF_C2H2"/>
    <property type="match status" value="2"/>
</dbReference>
<proteinExistence type="predicted"/>
<keyword evidence="5" id="KW-0862">Zinc</keyword>
<accession>A0AAV9P9U1</accession>
<evidence type="ECO:0000256" key="1">
    <source>
        <dbReference type="ARBA" id="ARBA00004123"/>
    </source>
</evidence>
<keyword evidence="4 7" id="KW-0863">Zinc-finger</keyword>
<name>A0AAV9P9U1_9PEZI</name>
<keyword evidence="2" id="KW-0479">Metal-binding</keyword>
<comment type="caution">
    <text evidence="10">The sequence shown here is derived from an EMBL/GenBank/DDBJ whole genome shotgun (WGS) entry which is preliminary data.</text>
</comment>
<dbReference type="InterPro" id="IPR036236">
    <property type="entry name" value="Znf_C2H2_sf"/>
</dbReference>
<protein>
    <recommendedName>
        <fullName evidence="9">C2H2-type domain-containing protein</fullName>
    </recommendedName>
</protein>
<dbReference type="PANTHER" id="PTHR40626:SF10">
    <property type="entry name" value="C2H2-TYPE DOMAIN-CONTAINING PROTEIN"/>
    <property type="match status" value="1"/>
</dbReference>
<dbReference type="AlphaFoldDB" id="A0AAV9P9U1"/>
<dbReference type="GO" id="GO:0000978">
    <property type="term" value="F:RNA polymerase II cis-regulatory region sequence-specific DNA binding"/>
    <property type="evidence" value="ECO:0007669"/>
    <property type="project" value="InterPro"/>
</dbReference>
<dbReference type="GO" id="GO:0000981">
    <property type="term" value="F:DNA-binding transcription factor activity, RNA polymerase II-specific"/>
    <property type="evidence" value="ECO:0007669"/>
    <property type="project" value="InterPro"/>
</dbReference>
<evidence type="ECO:0000256" key="8">
    <source>
        <dbReference type="SAM" id="MobiDB-lite"/>
    </source>
</evidence>
<dbReference type="PROSITE" id="PS00028">
    <property type="entry name" value="ZINC_FINGER_C2H2_1"/>
    <property type="match status" value="1"/>
</dbReference>